<evidence type="ECO:0000313" key="1">
    <source>
        <dbReference type="EMBL" id="KAH7938405.1"/>
    </source>
</evidence>
<keyword evidence="2" id="KW-1185">Reference proteome</keyword>
<sequence>MTLKPSSNEIDQVVNYDEKHHGSDSHKNSFEKLKAAHVSLQEDYMRLQKDLKNTLQSLHDVRSNHANILHKADKIISEKDSTIKELRVKLSSICVEDLRKEIEDELRNNFADYTRQLQLNHEKCKASLHEANVQLTNMKATLQSADRSHQRSVQELDLKHRAEVNRLQVEIQHLKAEQSPSGGEEVLMQLLNTQKDNADLQGRLKSVSLELKELRNERHSLTLEHRAALQKHAEELALAEESNKIIETKLKGALSQREALEETLGRYRQDINQLSQQLVSAEEEKLSLRNKISLVEHKHKVEILQLKTDAVHQKGDLEAKYEKALLELANAKTDAELAIKGTTDQKQLLVEKERELEKKHHAARAKDWDRARRLESEKILLEAKLKELVTAKAAMVERLAESEKQIKRLKQAQESQRQEFEEELLALRAKLKATSGARDDTNKIAAENQVLQQRLALAEEELGKRHAALKDFQEQKEVFLRRIEGLQLELQVAKSYSIQDALASHFAEK</sequence>
<dbReference type="Proteomes" id="UP000821865">
    <property type="component" value="Chromosome 8"/>
</dbReference>
<accession>A0ACB8CC19</accession>
<comment type="caution">
    <text evidence="1">The sequence shown here is derived from an EMBL/GenBank/DDBJ whole genome shotgun (WGS) entry which is preliminary data.</text>
</comment>
<name>A0ACB8CC19_DERSI</name>
<protein>
    <submittedName>
        <fullName evidence="1">Uncharacterized protein</fullName>
    </submittedName>
</protein>
<evidence type="ECO:0000313" key="2">
    <source>
        <dbReference type="Proteomes" id="UP000821865"/>
    </source>
</evidence>
<dbReference type="EMBL" id="CM023477">
    <property type="protein sequence ID" value="KAH7938405.1"/>
    <property type="molecule type" value="Genomic_DNA"/>
</dbReference>
<gene>
    <name evidence="1" type="ORF">HPB49_023180</name>
</gene>
<organism evidence="1 2">
    <name type="scientific">Dermacentor silvarum</name>
    <name type="common">Tick</name>
    <dbReference type="NCBI Taxonomy" id="543639"/>
    <lineage>
        <taxon>Eukaryota</taxon>
        <taxon>Metazoa</taxon>
        <taxon>Ecdysozoa</taxon>
        <taxon>Arthropoda</taxon>
        <taxon>Chelicerata</taxon>
        <taxon>Arachnida</taxon>
        <taxon>Acari</taxon>
        <taxon>Parasitiformes</taxon>
        <taxon>Ixodida</taxon>
        <taxon>Ixodoidea</taxon>
        <taxon>Ixodidae</taxon>
        <taxon>Rhipicephalinae</taxon>
        <taxon>Dermacentor</taxon>
    </lineage>
</organism>
<proteinExistence type="predicted"/>
<reference evidence="1" key="1">
    <citation type="submission" date="2020-05" db="EMBL/GenBank/DDBJ databases">
        <title>Large-scale comparative analyses of tick genomes elucidate their genetic diversity and vector capacities.</title>
        <authorList>
            <person name="Jia N."/>
            <person name="Wang J."/>
            <person name="Shi W."/>
            <person name="Du L."/>
            <person name="Sun Y."/>
            <person name="Zhan W."/>
            <person name="Jiang J."/>
            <person name="Wang Q."/>
            <person name="Zhang B."/>
            <person name="Ji P."/>
            <person name="Sakyi L.B."/>
            <person name="Cui X."/>
            <person name="Yuan T."/>
            <person name="Jiang B."/>
            <person name="Yang W."/>
            <person name="Lam T.T.-Y."/>
            <person name="Chang Q."/>
            <person name="Ding S."/>
            <person name="Wang X."/>
            <person name="Zhu J."/>
            <person name="Ruan X."/>
            <person name="Zhao L."/>
            <person name="Wei J."/>
            <person name="Que T."/>
            <person name="Du C."/>
            <person name="Cheng J."/>
            <person name="Dai P."/>
            <person name="Han X."/>
            <person name="Huang E."/>
            <person name="Gao Y."/>
            <person name="Liu J."/>
            <person name="Shao H."/>
            <person name="Ye R."/>
            <person name="Li L."/>
            <person name="Wei W."/>
            <person name="Wang X."/>
            <person name="Wang C."/>
            <person name="Yang T."/>
            <person name="Huo Q."/>
            <person name="Li W."/>
            <person name="Guo W."/>
            <person name="Chen H."/>
            <person name="Zhou L."/>
            <person name="Ni X."/>
            <person name="Tian J."/>
            <person name="Zhou Y."/>
            <person name="Sheng Y."/>
            <person name="Liu T."/>
            <person name="Pan Y."/>
            <person name="Xia L."/>
            <person name="Li J."/>
            <person name="Zhao F."/>
            <person name="Cao W."/>
        </authorList>
    </citation>
    <scope>NUCLEOTIDE SEQUENCE</scope>
    <source>
        <strain evidence="1">Dsil-2018</strain>
    </source>
</reference>